<name>A0A4S4AWY3_9RHOO</name>
<evidence type="ECO:0000256" key="3">
    <source>
        <dbReference type="ARBA" id="ARBA00022795"/>
    </source>
</evidence>
<dbReference type="RefSeq" id="WP_136383344.1">
    <property type="nucleotide sequence ID" value="NZ_SSOD01000002.1"/>
</dbReference>
<evidence type="ECO:0000256" key="1">
    <source>
        <dbReference type="ARBA" id="ARBA00004514"/>
    </source>
</evidence>
<keyword evidence="6" id="KW-0966">Cell projection</keyword>
<evidence type="ECO:0000313" key="7">
    <source>
        <dbReference type="Proteomes" id="UP000307956"/>
    </source>
</evidence>
<protein>
    <recommendedName>
        <fullName evidence="5">Flagellar protein FliT</fullName>
    </recommendedName>
</protein>
<evidence type="ECO:0000256" key="4">
    <source>
        <dbReference type="ARBA" id="ARBA00023186"/>
    </source>
</evidence>
<dbReference type="AlphaFoldDB" id="A0A4S4AWY3"/>
<accession>A0A4S4AWY3</accession>
<organism evidence="6 7">
    <name type="scientific">Pseudothauera rhizosphaerae</name>
    <dbReference type="NCBI Taxonomy" id="2565932"/>
    <lineage>
        <taxon>Bacteria</taxon>
        <taxon>Pseudomonadati</taxon>
        <taxon>Pseudomonadota</taxon>
        <taxon>Betaproteobacteria</taxon>
        <taxon>Rhodocyclales</taxon>
        <taxon>Zoogloeaceae</taxon>
        <taxon>Pseudothauera</taxon>
    </lineage>
</organism>
<dbReference type="OrthoDB" id="8527993at2"/>
<evidence type="ECO:0000256" key="5">
    <source>
        <dbReference type="ARBA" id="ARBA00093797"/>
    </source>
</evidence>
<keyword evidence="2" id="KW-0963">Cytoplasm</keyword>
<dbReference type="Pfam" id="PF05400">
    <property type="entry name" value="FliT"/>
    <property type="match status" value="1"/>
</dbReference>
<dbReference type="EMBL" id="SSOD01000002">
    <property type="protein sequence ID" value="THF64153.1"/>
    <property type="molecule type" value="Genomic_DNA"/>
</dbReference>
<keyword evidence="4" id="KW-0143">Chaperone</keyword>
<dbReference type="Gene3D" id="1.20.58.380">
    <property type="entry name" value="Flagellar protein flit"/>
    <property type="match status" value="1"/>
</dbReference>
<dbReference type="Proteomes" id="UP000307956">
    <property type="component" value="Unassembled WGS sequence"/>
</dbReference>
<comment type="subcellular location">
    <subcellularLocation>
        <location evidence="1">Cytoplasm</location>
        <location evidence="1">Cytosol</location>
    </subcellularLocation>
</comment>
<dbReference type="InterPro" id="IPR008622">
    <property type="entry name" value="FliT"/>
</dbReference>
<sequence length="108" mass="11535">MLTPQNAARLLTIYEDMAVAARHNDWDRLAELEPQAAAVRAADDSTPPGAAALPEDSARALAAVIRRIQVLDAEIRSHAEPARDAARKLLSGAVRDNNVRKAYGAVGP</sequence>
<evidence type="ECO:0000313" key="6">
    <source>
        <dbReference type="EMBL" id="THF64153.1"/>
    </source>
</evidence>
<proteinExistence type="predicted"/>
<keyword evidence="3" id="KW-1005">Bacterial flagellum biogenesis</keyword>
<gene>
    <name evidence="6" type="ORF">E6O51_02170</name>
</gene>
<dbReference type="GO" id="GO:0044781">
    <property type="term" value="P:bacterial-type flagellum organization"/>
    <property type="evidence" value="ECO:0007669"/>
    <property type="project" value="UniProtKB-KW"/>
</dbReference>
<keyword evidence="7" id="KW-1185">Reference proteome</keyword>
<comment type="caution">
    <text evidence="6">The sequence shown here is derived from an EMBL/GenBank/DDBJ whole genome shotgun (WGS) entry which is preliminary data.</text>
</comment>
<keyword evidence="6" id="KW-0969">Cilium</keyword>
<evidence type="ECO:0000256" key="2">
    <source>
        <dbReference type="ARBA" id="ARBA00022490"/>
    </source>
</evidence>
<keyword evidence="6" id="KW-0282">Flagellum</keyword>
<reference evidence="6 7" key="1">
    <citation type="submission" date="2019-04" db="EMBL/GenBank/DDBJ databases">
        <title>Azoarcus rhizosphaerae sp. nov. isolated from rhizosphere of Ficus religiosa.</title>
        <authorList>
            <person name="Lin S.-Y."/>
            <person name="Hameed A."/>
            <person name="Hsu Y.-H."/>
            <person name="Young C.-C."/>
        </authorList>
    </citation>
    <scope>NUCLEOTIDE SEQUENCE [LARGE SCALE GENOMIC DNA]</scope>
    <source>
        <strain evidence="6 7">CC-YHH848</strain>
    </source>
</reference>